<name>A0ABX6JW35_9MICO</name>
<keyword evidence="1" id="KW-0812">Transmembrane</keyword>
<evidence type="ECO:0000313" key="2">
    <source>
        <dbReference type="EMBL" id="QIM18521.1"/>
    </source>
</evidence>
<gene>
    <name evidence="2" type="ORF">G7066_07640</name>
</gene>
<evidence type="ECO:0000256" key="1">
    <source>
        <dbReference type="SAM" id="Phobius"/>
    </source>
</evidence>
<keyword evidence="3" id="KW-1185">Reference proteome</keyword>
<proteinExistence type="predicted"/>
<sequence>MSRTAFAFLMAGIAGVVLLAMVVAWRARSRCEPAVQGLTSAPAVRLL</sequence>
<protein>
    <submittedName>
        <fullName evidence="2">Uncharacterized protein</fullName>
    </submittedName>
</protein>
<dbReference type="EMBL" id="CP049933">
    <property type="protein sequence ID" value="QIM18521.1"/>
    <property type="molecule type" value="Genomic_DNA"/>
</dbReference>
<keyword evidence="1" id="KW-1133">Transmembrane helix</keyword>
<keyword evidence="1" id="KW-0472">Membrane</keyword>
<dbReference type="RefSeq" id="WP_166330181.1">
    <property type="nucleotide sequence ID" value="NZ_CP049933.1"/>
</dbReference>
<reference evidence="2 3" key="1">
    <citation type="submission" date="2020-03" db="EMBL/GenBank/DDBJ databases">
        <title>Leucobacter sp. nov., isolated from beetles.</title>
        <authorList>
            <person name="Hyun D.-W."/>
            <person name="Bae J.-W."/>
        </authorList>
    </citation>
    <scope>NUCLEOTIDE SEQUENCE [LARGE SCALE GENOMIC DNA]</scope>
    <source>
        <strain evidence="2 3">HDW9A</strain>
    </source>
</reference>
<dbReference type="Proteomes" id="UP000503441">
    <property type="component" value="Chromosome"/>
</dbReference>
<evidence type="ECO:0000313" key="3">
    <source>
        <dbReference type="Proteomes" id="UP000503441"/>
    </source>
</evidence>
<organism evidence="2 3">
    <name type="scientific">Leucobacter coleopterorum</name>
    <dbReference type="NCBI Taxonomy" id="2714933"/>
    <lineage>
        <taxon>Bacteria</taxon>
        <taxon>Bacillati</taxon>
        <taxon>Actinomycetota</taxon>
        <taxon>Actinomycetes</taxon>
        <taxon>Micrococcales</taxon>
        <taxon>Microbacteriaceae</taxon>
        <taxon>Leucobacter</taxon>
    </lineage>
</organism>
<accession>A0ABX6JW35</accession>
<feature type="transmembrane region" description="Helical" evidence="1">
    <location>
        <begin position="6"/>
        <end position="25"/>
    </location>
</feature>